<dbReference type="Pfam" id="PF01225">
    <property type="entry name" value="Mur_ligase"/>
    <property type="match status" value="1"/>
</dbReference>
<dbReference type="Pfam" id="PF02875">
    <property type="entry name" value="Mur_ligase_C"/>
    <property type="match status" value="1"/>
</dbReference>
<keyword evidence="6 10" id="KW-0133">Cell shape</keyword>
<dbReference type="InterPro" id="IPR051046">
    <property type="entry name" value="MurCDEF_CellWall_CoF430Synth"/>
</dbReference>
<evidence type="ECO:0000256" key="4">
    <source>
        <dbReference type="ARBA" id="ARBA00022741"/>
    </source>
</evidence>
<dbReference type="Gene3D" id="3.40.1390.10">
    <property type="entry name" value="MurE/MurF, N-terminal domain"/>
    <property type="match status" value="1"/>
</dbReference>
<dbReference type="InterPro" id="IPR005863">
    <property type="entry name" value="UDP-N-AcMur_synth"/>
</dbReference>
<dbReference type="EC" id="6.3.2.10" evidence="10 11"/>
<dbReference type="GO" id="GO:0047480">
    <property type="term" value="F:UDP-N-acetylmuramoyl-tripeptide-D-alanyl-D-alanine ligase activity"/>
    <property type="evidence" value="ECO:0007669"/>
    <property type="project" value="UniProtKB-EC"/>
</dbReference>
<evidence type="ECO:0000259" key="12">
    <source>
        <dbReference type="Pfam" id="PF01225"/>
    </source>
</evidence>
<evidence type="ECO:0000313" key="16">
    <source>
        <dbReference type="Proteomes" id="UP001579974"/>
    </source>
</evidence>
<keyword evidence="2 10" id="KW-0436">Ligase</keyword>
<evidence type="ECO:0000256" key="8">
    <source>
        <dbReference type="ARBA" id="ARBA00023306"/>
    </source>
</evidence>
<dbReference type="SUPFAM" id="SSF53623">
    <property type="entry name" value="MurD-like peptide ligases, catalytic domain"/>
    <property type="match status" value="1"/>
</dbReference>
<dbReference type="Pfam" id="PF08245">
    <property type="entry name" value="Mur_ligase_M"/>
    <property type="match status" value="1"/>
</dbReference>
<keyword evidence="8 10" id="KW-0131">Cell cycle</keyword>
<name>A0ABV5AAQ8_9BACL</name>
<sequence>MKLKVGMAVTPVTLRELADIVGAVSTQGDEHTLVTGVRVDNRQIRQGDAFVAFVGERVDGHNFIDQAFDCGASVAIVSKPVKADAGPIVQVERPLEAIQRLATHERSGFTGPVIGITGSNGKTSTKEMVAAVLGQLGDCLYTQANQNNELGLPLTILQRTPKHRSIVLEMGMRGFGQIAALCDIARPNIGIITNIGHSHIEILGSQEGIAKAKAELLESLGSDGTAILNADDPWLKQVAPLSKAPVIWYGLSPSADVYATDVEWGNEGMTFTVHTQGISQRVDLPTFGMHNVQNALAAVAAGTAVGLSLAQIADGLAALQPLGGRLRLVEAPREITVIDDCYNASPLSTGASLQVLAQLAAPGRRVAILGDMYELGDYTEEGHRQVGALAAEAGVDTLICIGPSAKWIAEQARALGLPEIHHVSSVEEAIASCSEWVKGGSTVLVKASRGMQLERVVNHLLTETAEQK</sequence>
<evidence type="ECO:0000256" key="2">
    <source>
        <dbReference type="ARBA" id="ARBA00022598"/>
    </source>
</evidence>
<gene>
    <name evidence="10 15" type="primary">murF</name>
    <name evidence="15" type="ORF">KKP3000_002348</name>
</gene>
<keyword evidence="4 10" id="KW-0547">Nucleotide-binding</keyword>
<accession>A0ABV5AAQ8</accession>
<reference evidence="15 16" key="1">
    <citation type="journal article" date="2024" name="Int. J. Mol. Sci.">
        <title>Exploration of Alicyclobacillus spp. Genome in Search of Antibiotic Resistance.</title>
        <authorList>
            <person name="Bucka-Kolendo J."/>
            <person name="Kiousi D.E."/>
            <person name="Dekowska A."/>
            <person name="Mikolajczuk-Szczyrba A."/>
            <person name="Karadedos D.M."/>
            <person name="Michael P."/>
            <person name="Galanis A."/>
            <person name="Sokolowska B."/>
        </authorList>
    </citation>
    <scope>NUCLEOTIDE SEQUENCE [LARGE SCALE GENOMIC DNA]</scope>
    <source>
        <strain evidence="15 16">KKP 3000</strain>
    </source>
</reference>
<dbReference type="Proteomes" id="UP001579974">
    <property type="component" value="Unassembled WGS sequence"/>
</dbReference>
<feature type="domain" description="Mur ligase central" evidence="14">
    <location>
        <begin position="116"/>
        <end position="301"/>
    </location>
</feature>
<evidence type="ECO:0000256" key="11">
    <source>
        <dbReference type="RuleBase" id="RU004136"/>
    </source>
</evidence>
<keyword evidence="3 10" id="KW-0132">Cell division</keyword>
<evidence type="ECO:0000256" key="9">
    <source>
        <dbReference type="ARBA" id="ARBA00023316"/>
    </source>
</evidence>
<dbReference type="InterPro" id="IPR013221">
    <property type="entry name" value="Mur_ligase_cen"/>
</dbReference>
<dbReference type="PANTHER" id="PTHR43024">
    <property type="entry name" value="UDP-N-ACETYLMURAMOYL-TRIPEPTIDE--D-ALANYL-D-ALANINE LIGASE"/>
    <property type="match status" value="1"/>
</dbReference>
<dbReference type="InterPro" id="IPR000713">
    <property type="entry name" value="Mur_ligase_N"/>
</dbReference>
<evidence type="ECO:0000259" key="13">
    <source>
        <dbReference type="Pfam" id="PF02875"/>
    </source>
</evidence>
<dbReference type="SUPFAM" id="SSF53244">
    <property type="entry name" value="MurD-like peptide ligases, peptide-binding domain"/>
    <property type="match status" value="1"/>
</dbReference>
<feature type="binding site" evidence="10">
    <location>
        <begin position="118"/>
        <end position="124"/>
    </location>
    <ligand>
        <name>ATP</name>
        <dbReference type="ChEBI" id="CHEBI:30616"/>
    </ligand>
</feature>
<comment type="pathway">
    <text evidence="10 11">Cell wall biogenesis; peptidoglycan biosynthesis.</text>
</comment>
<organism evidence="15 16">
    <name type="scientific">Alicyclobacillus fastidiosus</name>
    <dbReference type="NCBI Taxonomy" id="392011"/>
    <lineage>
        <taxon>Bacteria</taxon>
        <taxon>Bacillati</taxon>
        <taxon>Bacillota</taxon>
        <taxon>Bacilli</taxon>
        <taxon>Bacillales</taxon>
        <taxon>Alicyclobacillaceae</taxon>
        <taxon>Alicyclobacillus</taxon>
    </lineage>
</organism>
<dbReference type="RefSeq" id="WP_275476768.1">
    <property type="nucleotide sequence ID" value="NZ_CP162940.1"/>
</dbReference>
<dbReference type="EMBL" id="JBDXSU010000002">
    <property type="protein sequence ID" value="MFB5189341.1"/>
    <property type="molecule type" value="Genomic_DNA"/>
</dbReference>
<evidence type="ECO:0000256" key="10">
    <source>
        <dbReference type="HAMAP-Rule" id="MF_02019"/>
    </source>
</evidence>
<comment type="catalytic activity">
    <reaction evidence="10 11">
        <text>D-alanyl-D-alanine + UDP-N-acetyl-alpha-D-muramoyl-L-alanyl-gamma-D-glutamyl-meso-2,6-diaminopimelate + ATP = UDP-N-acetyl-alpha-D-muramoyl-L-alanyl-gamma-D-glutamyl-meso-2,6-diaminopimeloyl-D-alanyl-D-alanine + ADP + phosphate + H(+)</text>
        <dbReference type="Rhea" id="RHEA:28374"/>
        <dbReference type="ChEBI" id="CHEBI:15378"/>
        <dbReference type="ChEBI" id="CHEBI:30616"/>
        <dbReference type="ChEBI" id="CHEBI:43474"/>
        <dbReference type="ChEBI" id="CHEBI:57822"/>
        <dbReference type="ChEBI" id="CHEBI:61386"/>
        <dbReference type="ChEBI" id="CHEBI:83905"/>
        <dbReference type="ChEBI" id="CHEBI:456216"/>
        <dbReference type="EC" id="6.3.2.10"/>
    </reaction>
</comment>
<dbReference type="InterPro" id="IPR036615">
    <property type="entry name" value="Mur_ligase_C_dom_sf"/>
</dbReference>
<proteinExistence type="inferred from homology"/>
<keyword evidence="16" id="KW-1185">Reference proteome</keyword>
<feature type="domain" description="Mur ligase C-terminal" evidence="13">
    <location>
        <begin position="324"/>
        <end position="449"/>
    </location>
</feature>
<comment type="caution">
    <text evidence="15">The sequence shown here is derived from an EMBL/GenBank/DDBJ whole genome shotgun (WGS) entry which is preliminary data.</text>
</comment>
<evidence type="ECO:0000313" key="15">
    <source>
        <dbReference type="EMBL" id="MFB5189341.1"/>
    </source>
</evidence>
<evidence type="ECO:0000256" key="5">
    <source>
        <dbReference type="ARBA" id="ARBA00022840"/>
    </source>
</evidence>
<evidence type="ECO:0000256" key="3">
    <source>
        <dbReference type="ARBA" id="ARBA00022618"/>
    </source>
</evidence>
<dbReference type="Gene3D" id="3.40.1190.10">
    <property type="entry name" value="Mur-like, catalytic domain"/>
    <property type="match status" value="1"/>
</dbReference>
<dbReference type="SUPFAM" id="SSF63418">
    <property type="entry name" value="MurE/MurF N-terminal domain"/>
    <property type="match status" value="1"/>
</dbReference>
<feature type="domain" description="Mur ligase N-terminal catalytic" evidence="12">
    <location>
        <begin position="34"/>
        <end position="104"/>
    </location>
</feature>
<evidence type="ECO:0000256" key="6">
    <source>
        <dbReference type="ARBA" id="ARBA00022960"/>
    </source>
</evidence>
<dbReference type="InterPro" id="IPR036565">
    <property type="entry name" value="Mur-like_cat_sf"/>
</dbReference>
<keyword evidence="9 10" id="KW-0961">Cell wall biogenesis/degradation</keyword>
<keyword evidence="1 10" id="KW-0963">Cytoplasm</keyword>
<comment type="similarity">
    <text evidence="10">Belongs to the MurCDEF family. MurF subfamily.</text>
</comment>
<comment type="subcellular location">
    <subcellularLocation>
        <location evidence="10 11">Cytoplasm</location>
    </subcellularLocation>
</comment>
<dbReference type="InterPro" id="IPR035911">
    <property type="entry name" value="MurE/MurF_N"/>
</dbReference>
<keyword evidence="5 10" id="KW-0067">ATP-binding</keyword>
<evidence type="ECO:0000256" key="7">
    <source>
        <dbReference type="ARBA" id="ARBA00022984"/>
    </source>
</evidence>
<keyword evidence="7 10" id="KW-0573">Peptidoglycan synthesis</keyword>
<evidence type="ECO:0000256" key="1">
    <source>
        <dbReference type="ARBA" id="ARBA00022490"/>
    </source>
</evidence>
<dbReference type="Gene3D" id="3.90.190.20">
    <property type="entry name" value="Mur ligase, C-terminal domain"/>
    <property type="match status" value="1"/>
</dbReference>
<protein>
    <recommendedName>
        <fullName evidence="10 11">UDP-N-acetylmuramoyl-tripeptide--D-alanyl-D-alanine ligase</fullName>
        <ecNumber evidence="10 11">6.3.2.10</ecNumber>
    </recommendedName>
    <alternativeName>
        <fullName evidence="10">D-alanyl-D-alanine-adding enzyme</fullName>
    </alternativeName>
</protein>
<comment type="function">
    <text evidence="10 11">Involved in cell wall formation. Catalyzes the final step in the synthesis of UDP-N-acetylmuramoyl-pentapeptide, the precursor of murein.</text>
</comment>
<dbReference type="InterPro" id="IPR004101">
    <property type="entry name" value="Mur_ligase_C"/>
</dbReference>
<dbReference type="HAMAP" id="MF_02019">
    <property type="entry name" value="MurF"/>
    <property type="match status" value="1"/>
</dbReference>
<dbReference type="PANTHER" id="PTHR43024:SF1">
    <property type="entry name" value="UDP-N-ACETYLMURAMOYL-TRIPEPTIDE--D-ALANYL-D-ALANINE LIGASE"/>
    <property type="match status" value="1"/>
</dbReference>
<evidence type="ECO:0000259" key="14">
    <source>
        <dbReference type="Pfam" id="PF08245"/>
    </source>
</evidence>
<dbReference type="NCBIfam" id="TIGR01143">
    <property type="entry name" value="murF"/>
    <property type="match status" value="1"/>
</dbReference>